<evidence type="ECO:0000313" key="6">
    <source>
        <dbReference type="EMBL" id="QRQ91644.1"/>
    </source>
</evidence>
<evidence type="ECO:0000313" key="9">
    <source>
        <dbReference type="Proteomes" id="UP000256862"/>
    </source>
</evidence>
<dbReference type="EMBL" id="CP069811">
    <property type="protein sequence ID" value="QRQ91644.1"/>
    <property type="molecule type" value="Genomic_DNA"/>
</dbReference>
<evidence type="ECO:0000256" key="3">
    <source>
        <dbReference type="ARBA" id="ARBA00023239"/>
    </source>
</evidence>
<dbReference type="InterPro" id="IPR007247">
    <property type="entry name" value="Ureidogly_lyase"/>
</dbReference>
<dbReference type="SUPFAM" id="SSF51182">
    <property type="entry name" value="RmlC-like cupins"/>
    <property type="match status" value="1"/>
</dbReference>
<dbReference type="Pfam" id="PF04115">
    <property type="entry name" value="Ureidogly_lyase"/>
    <property type="match status" value="1"/>
</dbReference>
<dbReference type="Proteomes" id="UP000256862">
    <property type="component" value="Plasmid CO2235_mp"/>
</dbReference>
<dbReference type="CDD" id="cd20298">
    <property type="entry name" value="cupin_UAH"/>
    <property type="match status" value="1"/>
</dbReference>
<protein>
    <submittedName>
        <fullName evidence="8">Ureidoglycolate lyase</fullName>
        <ecNumber evidence="8">4.3.2.3</ecNumber>
    </submittedName>
</protein>
<dbReference type="EMBL" id="OGUS01000004">
    <property type="protein sequence ID" value="SPC05138.1"/>
    <property type="molecule type" value="Genomic_DNA"/>
</dbReference>
<reference evidence="9" key="2">
    <citation type="submission" date="2018-01" db="EMBL/GenBank/DDBJ databases">
        <authorList>
            <person name="Gaut B.S."/>
            <person name="Morton B.R."/>
            <person name="Clegg M.T."/>
            <person name="Duvall M.R."/>
        </authorList>
    </citation>
    <scope>NUCLEOTIDE SEQUENCE [LARGE SCALE GENOMIC DNA]</scope>
</reference>
<comment type="subunit">
    <text evidence="1">Homodimer.</text>
</comment>
<dbReference type="Proteomes" id="UP000325743">
    <property type="component" value="Chromosome 1"/>
</dbReference>
<dbReference type="InterPro" id="IPR011051">
    <property type="entry name" value="RmlC_Cupin_sf"/>
</dbReference>
<dbReference type="NCBIfam" id="NF009932">
    <property type="entry name" value="PRK13395.1"/>
    <property type="match status" value="1"/>
</dbReference>
<evidence type="ECO:0000313" key="11">
    <source>
        <dbReference type="Proteomes" id="UP000623307"/>
    </source>
</evidence>
<evidence type="ECO:0000313" key="8">
    <source>
        <dbReference type="EMBL" id="SPC18116.1"/>
    </source>
</evidence>
<reference evidence="5 10" key="3">
    <citation type="submission" date="2018-09" db="EMBL/GenBank/DDBJ databases">
        <title>Complete genome sequence of Cupriavidus oxalaticus T2, a bacterium capable of phenol tolerance and degradation.</title>
        <authorList>
            <person name="Yan J."/>
        </authorList>
    </citation>
    <scope>NUCLEOTIDE SEQUENCE [LARGE SCALE GENOMIC DNA]</scope>
    <source>
        <strain evidence="5 10">T2</strain>
    </source>
</reference>
<dbReference type="Gene3D" id="2.60.120.480">
    <property type="entry name" value="Ureidoglycolate hydrolase"/>
    <property type="match status" value="1"/>
</dbReference>
<dbReference type="RefSeq" id="WP_063239424.1">
    <property type="nucleotide sequence ID" value="NZ_CP032518.1"/>
</dbReference>
<evidence type="ECO:0000313" key="7">
    <source>
        <dbReference type="EMBL" id="SPC05138.1"/>
    </source>
</evidence>
<dbReference type="AlphaFoldDB" id="A0A375GH59"/>
<evidence type="ECO:0000256" key="2">
    <source>
        <dbReference type="ARBA" id="ARBA00022631"/>
    </source>
</evidence>
<dbReference type="GO" id="GO:0004848">
    <property type="term" value="F:ureidoglycolate hydrolase activity"/>
    <property type="evidence" value="ECO:0007669"/>
    <property type="project" value="InterPro"/>
</dbReference>
<dbReference type="PIRSF" id="PIRSF017306">
    <property type="entry name" value="Ureidogly_hydro"/>
    <property type="match status" value="1"/>
</dbReference>
<gene>
    <name evidence="8" type="primary">allA</name>
    <name evidence="8" type="ORF">CO2235_MP10341</name>
    <name evidence="7" type="ORF">CO2235_U1010092</name>
    <name evidence="5" type="ORF">D2917_09070</name>
    <name evidence="6" type="ORF">JTE92_01485</name>
</gene>
<evidence type="ECO:0000313" key="5">
    <source>
        <dbReference type="EMBL" id="QEZ44363.1"/>
    </source>
</evidence>
<dbReference type="InterPro" id="IPR047233">
    <property type="entry name" value="UAH_cupin"/>
</dbReference>
<dbReference type="PANTHER" id="PTHR21221">
    <property type="entry name" value="UREIDOGLYCOLATE HYDROLASE"/>
    <property type="match status" value="1"/>
</dbReference>
<evidence type="ECO:0000313" key="10">
    <source>
        <dbReference type="Proteomes" id="UP000325743"/>
    </source>
</evidence>
<dbReference type="PANTHER" id="PTHR21221:SF1">
    <property type="entry name" value="UREIDOGLYCOLATE LYASE"/>
    <property type="match status" value="1"/>
</dbReference>
<dbReference type="GO" id="GO:0006144">
    <property type="term" value="P:purine nucleobase metabolic process"/>
    <property type="evidence" value="ECO:0007669"/>
    <property type="project" value="UniProtKB-KW"/>
</dbReference>
<proteinExistence type="predicted"/>
<reference evidence="6 11" key="4">
    <citation type="submission" date="2021-02" db="EMBL/GenBank/DDBJ databases">
        <title>Complete Genome Sequence of Cupriavidus oxalaticus Strain Ox1, a Soil Oxalate-Degrading Species.</title>
        <authorList>
            <person name="Palmieri F."/>
            <person name="Udriet P."/>
            <person name="Deuasquier M."/>
            <person name="Beaudoing E."/>
            <person name="Johnson S.L."/>
            <person name="Davenport K.W."/>
            <person name="Chain P.S."/>
            <person name="Bindschedler S."/>
            <person name="Junier P."/>
        </authorList>
    </citation>
    <scope>NUCLEOTIDE SEQUENCE [LARGE SCALE GENOMIC DNA]</scope>
    <source>
        <strain evidence="6 11">Ox1</strain>
    </source>
</reference>
<dbReference type="GeneID" id="303488165"/>
<dbReference type="EMBL" id="CP032518">
    <property type="protein sequence ID" value="QEZ44363.1"/>
    <property type="molecule type" value="Genomic_DNA"/>
</dbReference>
<comment type="catalytic activity">
    <reaction evidence="4">
        <text>(S)-ureidoglycolate = urea + glyoxylate</text>
        <dbReference type="Rhea" id="RHEA:11304"/>
        <dbReference type="ChEBI" id="CHEBI:16199"/>
        <dbReference type="ChEBI" id="CHEBI:36655"/>
        <dbReference type="ChEBI" id="CHEBI:57296"/>
        <dbReference type="EC" id="4.3.2.3"/>
    </reaction>
</comment>
<dbReference type="EMBL" id="OGUS01000132">
    <property type="protein sequence ID" value="SPC18116.1"/>
    <property type="molecule type" value="Genomic_DNA"/>
</dbReference>
<dbReference type="EC" id="4.3.2.3" evidence="8"/>
<evidence type="ECO:0000256" key="1">
    <source>
        <dbReference type="ARBA" id="ARBA00011738"/>
    </source>
</evidence>
<dbReference type="GO" id="GO:0050385">
    <property type="term" value="F:ureidoglycolate lyase activity"/>
    <property type="evidence" value="ECO:0007669"/>
    <property type="project" value="UniProtKB-EC"/>
</dbReference>
<reference evidence="8" key="1">
    <citation type="submission" date="2018-01" db="EMBL/GenBank/DDBJ databases">
        <authorList>
            <person name="Clerissi C."/>
        </authorList>
    </citation>
    <scope>NUCLEOTIDE SEQUENCE</scope>
    <source>
        <strain evidence="8">Cupriavidus oxalaticus LMG 2235</strain>
    </source>
</reference>
<keyword evidence="3 8" id="KW-0456">Lyase</keyword>
<keyword evidence="2" id="KW-0659">Purine metabolism</keyword>
<sequence length="182" mass="19620">MRITLKLEPLTKAAFTPFGEVIEACAGAFHHINEGMVERYHDLAVVDALALGGKAGISIMRAKPYVLPLEVVFLERHPLSSQAFIPMKPTSFIVVVAPRGASVEAGEIRAFIAKPGQGINYAPGVWHHVLLPTEACDFVVVDRIGSGPNCDKFVLSEDVRPVIPAFGQGMDHAIFDCSAAEK</sequence>
<name>A0A375GH59_9BURK</name>
<dbReference type="OrthoDB" id="9804602at2"/>
<evidence type="ECO:0000256" key="4">
    <source>
        <dbReference type="ARBA" id="ARBA00047684"/>
    </source>
</evidence>
<accession>A0A375GH59</accession>
<organism evidence="8">
    <name type="scientific">Cupriavidus oxalaticus</name>
    <dbReference type="NCBI Taxonomy" id="96344"/>
    <lineage>
        <taxon>Bacteria</taxon>
        <taxon>Pseudomonadati</taxon>
        <taxon>Pseudomonadota</taxon>
        <taxon>Betaproteobacteria</taxon>
        <taxon>Burkholderiales</taxon>
        <taxon>Burkholderiaceae</taxon>
        <taxon>Cupriavidus</taxon>
    </lineage>
</organism>
<dbReference type="InterPro" id="IPR024060">
    <property type="entry name" value="Ureidoglycolate_lyase_dom_sf"/>
</dbReference>
<keyword evidence="11" id="KW-1185">Reference proteome</keyword>
<dbReference type="GO" id="GO:0000256">
    <property type="term" value="P:allantoin catabolic process"/>
    <property type="evidence" value="ECO:0007669"/>
    <property type="project" value="InterPro"/>
</dbReference>
<dbReference type="Proteomes" id="UP000623307">
    <property type="component" value="Chromosome 1"/>
</dbReference>